<accession>A0A9X1HMI9</accession>
<keyword evidence="2" id="KW-0449">Lipoprotein</keyword>
<evidence type="ECO:0000256" key="1">
    <source>
        <dbReference type="SAM" id="Phobius"/>
    </source>
</evidence>
<dbReference type="Pfam" id="PF12869">
    <property type="entry name" value="tRNA_anti-like"/>
    <property type="match status" value="1"/>
</dbReference>
<dbReference type="EMBL" id="JAIXNE010000001">
    <property type="protein sequence ID" value="MCA6073568.1"/>
    <property type="molecule type" value="Genomic_DNA"/>
</dbReference>
<sequence length="142" mass="15660">MKILRPIIILLFVGSAVALTAWFYVNKSHRDIESESALFSVSVDDILNEFRSDESGSLQKYFDKVVILEGTLEQVIQTQTGNRTVVLYGSSGIANCELSKGEEIPSSLSIPNQIHVKGLVTGYDDLLGEVKLREGSIIKNDQ</sequence>
<protein>
    <submittedName>
        <fullName evidence="2">OB-fold putative lipoprotein</fullName>
    </submittedName>
</protein>
<keyword evidence="1" id="KW-1133">Transmembrane helix</keyword>
<dbReference type="InterPro" id="IPR024422">
    <property type="entry name" value="Protein_unknown_function_OB"/>
</dbReference>
<evidence type="ECO:0000313" key="2">
    <source>
        <dbReference type="EMBL" id="MCA6073568.1"/>
    </source>
</evidence>
<comment type="caution">
    <text evidence="2">The sequence shown here is derived from an EMBL/GenBank/DDBJ whole genome shotgun (WGS) entry which is preliminary data.</text>
</comment>
<evidence type="ECO:0000313" key="3">
    <source>
        <dbReference type="Proteomes" id="UP001139409"/>
    </source>
</evidence>
<dbReference type="Proteomes" id="UP001139409">
    <property type="component" value="Unassembled WGS sequence"/>
</dbReference>
<gene>
    <name evidence="2" type="ORF">LDX50_01755</name>
</gene>
<dbReference type="AlphaFoldDB" id="A0A9X1HMI9"/>
<proteinExistence type="predicted"/>
<feature type="transmembrane region" description="Helical" evidence="1">
    <location>
        <begin position="7"/>
        <end position="25"/>
    </location>
</feature>
<keyword evidence="3" id="KW-1185">Reference proteome</keyword>
<dbReference type="RefSeq" id="WP_225696683.1">
    <property type="nucleotide sequence ID" value="NZ_JAIXNE010000001.1"/>
</dbReference>
<keyword evidence="1" id="KW-0472">Membrane</keyword>
<organism evidence="2 3">
    <name type="scientific">Fulvivirga sedimenti</name>
    <dbReference type="NCBI Taxonomy" id="2879465"/>
    <lineage>
        <taxon>Bacteria</taxon>
        <taxon>Pseudomonadati</taxon>
        <taxon>Bacteroidota</taxon>
        <taxon>Cytophagia</taxon>
        <taxon>Cytophagales</taxon>
        <taxon>Fulvivirgaceae</taxon>
        <taxon>Fulvivirga</taxon>
    </lineage>
</organism>
<keyword evidence="1" id="KW-0812">Transmembrane</keyword>
<reference evidence="2" key="1">
    <citation type="submission" date="2021-09" db="EMBL/GenBank/DDBJ databases">
        <title>Fulvivirga sp. isolated from coastal sediment.</title>
        <authorList>
            <person name="Yu H."/>
        </authorList>
    </citation>
    <scope>NUCLEOTIDE SEQUENCE</scope>
    <source>
        <strain evidence="2">1062</strain>
    </source>
</reference>
<name>A0A9X1HMI9_9BACT</name>